<name>A0A7M2GGU5_SPHSA</name>
<protein>
    <recommendedName>
        <fullName evidence="3">Glycosyltransferase</fullName>
    </recommendedName>
</protein>
<proteinExistence type="predicted"/>
<organism evidence="1 2">
    <name type="scientific">Sphingobium fuliginis (strain ATCC 27551)</name>
    <dbReference type="NCBI Taxonomy" id="336203"/>
    <lineage>
        <taxon>Bacteria</taxon>
        <taxon>Pseudomonadati</taxon>
        <taxon>Pseudomonadota</taxon>
        <taxon>Alphaproteobacteria</taxon>
        <taxon>Sphingomonadales</taxon>
        <taxon>Sphingomonadaceae</taxon>
        <taxon>Sphingobium</taxon>
    </lineage>
</organism>
<reference evidence="2" key="1">
    <citation type="submission" date="2020-08" db="EMBL/GenBank/DDBJ databases">
        <title>Complete genome sequence of Sphingobium barthaii strain KK22, a high-molecular-weight polycyclic aromatic hydrocarbon-degrading soil bacterium.</title>
        <authorList>
            <person name="Mori J.F."/>
            <person name="Kanaly R.A."/>
        </authorList>
    </citation>
    <scope>NUCLEOTIDE SEQUENCE [LARGE SCALE GENOMIC DNA]</scope>
    <source>
        <strain evidence="2">KK22</strain>
    </source>
</reference>
<evidence type="ECO:0000313" key="2">
    <source>
        <dbReference type="Proteomes" id="UP000593663"/>
    </source>
</evidence>
<dbReference type="RefSeq" id="WP_025550445.1">
    <property type="nucleotide sequence ID" value="NZ_BATN01000083.1"/>
</dbReference>
<evidence type="ECO:0008006" key="3">
    <source>
        <dbReference type="Google" id="ProtNLM"/>
    </source>
</evidence>
<dbReference type="AlphaFoldDB" id="A0A7M2GGU5"/>
<dbReference type="KEGG" id="sbar:H5V43_01720"/>
<dbReference type="EMBL" id="CP060035">
    <property type="protein sequence ID" value="QOT71921.1"/>
    <property type="molecule type" value="Genomic_DNA"/>
</dbReference>
<accession>A0A7M2GGU5</accession>
<sequence length="278" mass="31235">MMNKKILYIGCHGYLEYDDIKILSHAGFSVFSTGGWSDPLQPVSAVRPPIPSARQVPGALDLWNRDKLTPQSCVQSAAFLDLFDVILVVHDHSIVETIPADNKKPVIFRTIGQSSPPLERWMSQHRDRIKIVRYSPNESNIPGYAGADALIRFGKFEEDFPVWSGHEKTVLSFYQQATRRLAHANFEFYEQATAPFPRVLYGNGNPPSEFSRPTATYDDMQRYYSAHRVYYSLGTYPASYTLNFMEAMMVGIPLVTLGHSAASSPYTKPRLGGIAYIG</sequence>
<dbReference type="Proteomes" id="UP000593663">
    <property type="component" value="Chromosome 1"/>
</dbReference>
<gene>
    <name evidence="1" type="ORF">H5V43_01720</name>
</gene>
<evidence type="ECO:0000313" key="1">
    <source>
        <dbReference type="EMBL" id="QOT71921.1"/>
    </source>
</evidence>